<gene>
    <name evidence="3" type="ORF">DYU11_12815</name>
</gene>
<protein>
    <submittedName>
        <fullName evidence="3">Biopolymer transporter TolR</fullName>
    </submittedName>
</protein>
<dbReference type="EMBL" id="QXED01000003">
    <property type="protein sequence ID" value="RIV23840.1"/>
    <property type="molecule type" value="Genomic_DNA"/>
</dbReference>
<evidence type="ECO:0000313" key="4">
    <source>
        <dbReference type="Proteomes" id="UP000283523"/>
    </source>
</evidence>
<proteinExistence type="inferred from homology"/>
<comment type="similarity">
    <text evidence="1">Belongs to the TolB family.</text>
</comment>
<dbReference type="OrthoDB" id="8432779at2"/>
<dbReference type="Proteomes" id="UP000283523">
    <property type="component" value="Unassembled WGS sequence"/>
</dbReference>
<dbReference type="PANTHER" id="PTHR36842">
    <property type="entry name" value="PROTEIN TOLB HOMOLOG"/>
    <property type="match status" value="1"/>
</dbReference>
<dbReference type="InterPro" id="IPR011659">
    <property type="entry name" value="WD40"/>
</dbReference>
<keyword evidence="4" id="KW-1185">Reference proteome</keyword>
<feature type="chain" id="PRO_5019430683" evidence="2">
    <location>
        <begin position="20"/>
        <end position="513"/>
    </location>
</feature>
<organism evidence="3 4">
    <name type="scientific">Fibrisoma montanum</name>
    <dbReference type="NCBI Taxonomy" id="2305895"/>
    <lineage>
        <taxon>Bacteria</taxon>
        <taxon>Pseudomonadati</taxon>
        <taxon>Bacteroidota</taxon>
        <taxon>Cytophagia</taxon>
        <taxon>Cytophagales</taxon>
        <taxon>Spirosomataceae</taxon>
        <taxon>Fibrisoma</taxon>
    </lineage>
</organism>
<dbReference type="Gene3D" id="2.120.10.30">
    <property type="entry name" value="TolB, C-terminal domain"/>
    <property type="match status" value="1"/>
</dbReference>
<evidence type="ECO:0000313" key="3">
    <source>
        <dbReference type="EMBL" id="RIV23840.1"/>
    </source>
</evidence>
<evidence type="ECO:0000256" key="2">
    <source>
        <dbReference type="SAM" id="SignalP"/>
    </source>
</evidence>
<accession>A0A418MBW7</accession>
<dbReference type="PANTHER" id="PTHR36842:SF1">
    <property type="entry name" value="PROTEIN TOLB"/>
    <property type="match status" value="1"/>
</dbReference>
<sequence length="513" mass="57492">MKNCSLFLLISLISPFLLNKPVLAQKQPLGIFDGHGDIGAVLKPGYARFDTKTQQYELGGSGYNVWFDHDEFHFMWKRMKGDFILYTRASFIGNGVDPHRKVGWMVRQSLEGNSPHINAVEHGDGLTSLQFRRTAGANTEEIKSTLTGADVIQLERRGRTYTMRVAKFGEPFVTEQVTDLDLGDEVYVGLFVGSHNKDVLERGTFRDVRISVPARENFVPYREYIGSNIEVMDVANGQRQILYYSPESLQAPNWTPDNRALLYNSNGKMYRFDLKKKTPTLLNTDYVTNNNNDHVLSFDGKMLGLSSSSKEDANKSIVYTVPVQGGKPKKITPVGHSYLHGWSPDGKSLIFTGQRDGEFDIYRVGADGGPETRLTTAKGLDDGPEYSPDGQYIYFNSSRSGTMQIWRMRADGSDQQQITNDEFNNWFPHISPDGKQMVILSFGKDVSPDDHPFYKHVYLRLIPIEGGNPVKSTPRVIAYVYGGQGTINTPSWSPDSKKIAFISNSAPLPQPAN</sequence>
<dbReference type="SUPFAM" id="SSF82171">
    <property type="entry name" value="DPP6 N-terminal domain-like"/>
    <property type="match status" value="1"/>
</dbReference>
<evidence type="ECO:0000256" key="1">
    <source>
        <dbReference type="ARBA" id="ARBA00009820"/>
    </source>
</evidence>
<dbReference type="Pfam" id="PF07676">
    <property type="entry name" value="PD40"/>
    <property type="match status" value="4"/>
</dbReference>
<feature type="signal peptide" evidence="2">
    <location>
        <begin position="1"/>
        <end position="19"/>
    </location>
</feature>
<reference evidence="3 4" key="1">
    <citation type="submission" date="2018-08" db="EMBL/GenBank/DDBJ databases">
        <title>Fibrisoma montanum sp. nov., isolated from Danxia mountain soil.</title>
        <authorList>
            <person name="Huang Y."/>
        </authorList>
    </citation>
    <scope>NUCLEOTIDE SEQUENCE [LARGE SCALE GENOMIC DNA]</scope>
    <source>
        <strain evidence="3 4">HYT19</strain>
    </source>
</reference>
<dbReference type="AlphaFoldDB" id="A0A418MBW7"/>
<keyword evidence="2" id="KW-0732">Signal</keyword>
<dbReference type="RefSeq" id="WP_119668329.1">
    <property type="nucleotide sequence ID" value="NZ_QXED01000003.1"/>
</dbReference>
<comment type="caution">
    <text evidence="3">The sequence shown here is derived from an EMBL/GenBank/DDBJ whole genome shotgun (WGS) entry which is preliminary data.</text>
</comment>
<name>A0A418MBW7_9BACT</name>
<dbReference type="InterPro" id="IPR011042">
    <property type="entry name" value="6-blade_b-propeller_TolB-like"/>
</dbReference>